<sequence>MVFNLAFGSAAIDTLAEAVLIFPCFLWMFTDMTYIFDSVTKQQRFEGNQLLLFDPRRSGSMGMSGDSLPFIFRCERKFFP</sequence>
<reference evidence="3" key="1">
    <citation type="journal article" date="2015" name="Nat. Genet.">
        <title>The genome and transcriptome of the zoonotic hookworm Ancylostoma ceylanicum identify infection-specific gene families.</title>
        <authorList>
            <person name="Schwarz E.M."/>
            <person name="Hu Y."/>
            <person name="Antoshechkin I."/>
            <person name="Miller M.M."/>
            <person name="Sternberg P.W."/>
            <person name="Aroian R.V."/>
        </authorList>
    </citation>
    <scope>NUCLEOTIDE SEQUENCE</scope>
    <source>
        <strain evidence="3">HY135</strain>
    </source>
</reference>
<organism evidence="2 3">
    <name type="scientific">Ancylostoma ceylanicum</name>
    <dbReference type="NCBI Taxonomy" id="53326"/>
    <lineage>
        <taxon>Eukaryota</taxon>
        <taxon>Metazoa</taxon>
        <taxon>Ecdysozoa</taxon>
        <taxon>Nematoda</taxon>
        <taxon>Chromadorea</taxon>
        <taxon>Rhabditida</taxon>
        <taxon>Rhabditina</taxon>
        <taxon>Rhabditomorpha</taxon>
        <taxon>Strongyloidea</taxon>
        <taxon>Ancylostomatidae</taxon>
        <taxon>Ancylostomatinae</taxon>
        <taxon>Ancylostoma</taxon>
    </lineage>
</organism>
<keyword evidence="1" id="KW-0472">Membrane</keyword>
<keyword evidence="1" id="KW-0812">Transmembrane</keyword>
<evidence type="ECO:0000256" key="1">
    <source>
        <dbReference type="SAM" id="Phobius"/>
    </source>
</evidence>
<evidence type="ECO:0000313" key="2">
    <source>
        <dbReference type="EMBL" id="EYC36400.1"/>
    </source>
</evidence>
<dbReference type="EMBL" id="JARK01000500">
    <property type="protein sequence ID" value="EYC36400.1"/>
    <property type="molecule type" value="Genomic_DNA"/>
</dbReference>
<dbReference type="AlphaFoldDB" id="A0A016W9U2"/>
<gene>
    <name evidence="2" type="primary">Acey_s0900.g2950</name>
    <name evidence="2" type="ORF">Y032_0900g2950</name>
</gene>
<comment type="caution">
    <text evidence="2">The sequence shown here is derived from an EMBL/GenBank/DDBJ whole genome shotgun (WGS) entry which is preliminary data.</text>
</comment>
<keyword evidence="1" id="KW-1133">Transmembrane helix</keyword>
<name>A0A016W9U2_9BILA</name>
<accession>A0A016W9U2</accession>
<dbReference type="Proteomes" id="UP000024635">
    <property type="component" value="Unassembled WGS sequence"/>
</dbReference>
<protein>
    <submittedName>
        <fullName evidence="2">Uncharacterized protein</fullName>
    </submittedName>
</protein>
<proteinExistence type="predicted"/>
<keyword evidence="3" id="KW-1185">Reference proteome</keyword>
<evidence type="ECO:0000313" key="3">
    <source>
        <dbReference type="Proteomes" id="UP000024635"/>
    </source>
</evidence>
<feature type="transmembrane region" description="Helical" evidence="1">
    <location>
        <begin position="6"/>
        <end position="29"/>
    </location>
</feature>